<comment type="caution">
    <text evidence="1">The sequence shown here is derived from an EMBL/GenBank/DDBJ whole genome shotgun (WGS) entry which is preliminary data.</text>
</comment>
<sequence length="56" mass="5921">MISGNYLARDLAWRVKGDRLPEIAQEYARIADPIAEADEGAARQSVAGHLPAASGA</sequence>
<keyword evidence="2" id="KW-1185">Reference proteome</keyword>
<dbReference type="Proteomes" id="UP001524642">
    <property type="component" value="Unassembled WGS sequence"/>
</dbReference>
<evidence type="ECO:0000313" key="2">
    <source>
        <dbReference type="Proteomes" id="UP001524642"/>
    </source>
</evidence>
<organism evidence="1 2">
    <name type="scientific">Roseomonas populi</name>
    <dbReference type="NCBI Taxonomy" id="3121582"/>
    <lineage>
        <taxon>Bacteria</taxon>
        <taxon>Pseudomonadati</taxon>
        <taxon>Pseudomonadota</taxon>
        <taxon>Alphaproteobacteria</taxon>
        <taxon>Acetobacterales</taxon>
        <taxon>Roseomonadaceae</taxon>
        <taxon>Roseomonas</taxon>
    </lineage>
</organism>
<protein>
    <submittedName>
        <fullName evidence="1">Uncharacterized protein</fullName>
    </submittedName>
</protein>
<dbReference type="RefSeq" id="WP_257716055.1">
    <property type="nucleotide sequence ID" value="NZ_JANJOU010000007.1"/>
</dbReference>
<accession>A0ABT1X5W9</accession>
<reference evidence="1 2" key="1">
    <citation type="submission" date="2022-06" db="EMBL/GenBank/DDBJ databases">
        <title>Roseomonas CN29.</title>
        <authorList>
            <person name="Cheng Y."/>
            <person name="He X."/>
        </authorList>
    </citation>
    <scope>NUCLEOTIDE SEQUENCE [LARGE SCALE GENOMIC DNA]</scope>
    <source>
        <strain evidence="1 2">CN29</strain>
    </source>
</reference>
<name>A0ABT1X5W9_9PROT</name>
<dbReference type="EMBL" id="JANJOU010000007">
    <property type="protein sequence ID" value="MCR0982384.1"/>
    <property type="molecule type" value="Genomic_DNA"/>
</dbReference>
<proteinExistence type="predicted"/>
<evidence type="ECO:0000313" key="1">
    <source>
        <dbReference type="EMBL" id="MCR0982384.1"/>
    </source>
</evidence>
<gene>
    <name evidence="1" type="ORF">NRP21_10020</name>
</gene>